<evidence type="ECO:0000313" key="3">
    <source>
        <dbReference type="EMBL" id="PIA13577.1"/>
    </source>
</evidence>
<evidence type="ECO:0000313" key="4">
    <source>
        <dbReference type="Proteomes" id="UP000242474"/>
    </source>
</evidence>
<feature type="domain" description="EF-hand" evidence="2">
    <location>
        <begin position="83"/>
        <end position="118"/>
    </location>
</feature>
<dbReference type="SUPFAM" id="SSF47473">
    <property type="entry name" value="EF-hand"/>
    <property type="match status" value="1"/>
</dbReference>
<feature type="domain" description="EF-hand" evidence="2">
    <location>
        <begin position="8"/>
        <end position="43"/>
    </location>
</feature>
<evidence type="ECO:0000256" key="1">
    <source>
        <dbReference type="ARBA" id="ARBA00022737"/>
    </source>
</evidence>
<name>A0A2G5B4C1_COERN</name>
<dbReference type="SMART" id="SM00054">
    <property type="entry name" value="EFh"/>
    <property type="match status" value="2"/>
</dbReference>
<keyword evidence="1" id="KW-0677">Repeat</keyword>
<evidence type="ECO:0000259" key="2">
    <source>
        <dbReference type="PROSITE" id="PS50222"/>
    </source>
</evidence>
<dbReference type="CDD" id="cd00051">
    <property type="entry name" value="EFh"/>
    <property type="match status" value="1"/>
</dbReference>
<dbReference type="Proteomes" id="UP000242474">
    <property type="component" value="Unassembled WGS sequence"/>
</dbReference>
<dbReference type="InterPro" id="IPR011992">
    <property type="entry name" value="EF-hand-dom_pair"/>
</dbReference>
<dbReference type="InterPro" id="IPR002048">
    <property type="entry name" value="EF_hand_dom"/>
</dbReference>
<keyword evidence="4" id="KW-1185">Reference proteome</keyword>
<dbReference type="FunFam" id="1.10.238.10:FF:000001">
    <property type="entry name" value="Calmodulin 1"/>
    <property type="match status" value="1"/>
</dbReference>
<dbReference type="Gene3D" id="1.10.238.10">
    <property type="entry name" value="EF-hand"/>
    <property type="match status" value="2"/>
</dbReference>
<dbReference type="PROSITE" id="PS50222">
    <property type="entry name" value="EF_HAND_2"/>
    <property type="match status" value="2"/>
</dbReference>
<dbReference type="EMBL" id="KZ303532">
    <property type="protein sequence ID" value="PIA13577.1"/>
    <property type="molecule type" value="Genomic_DNA"/>
</dbReference>
<protein>
    <submittedName>
        <fullName evidence="3">Calmodulin</fullName>
    </submittedName>
</protein>
<dbReference type="OrthoDB" id="26525at2759"/>
<gene>
    <name evidence="3" type="ORF">COEREDRAFT_66968</name>
</gene>
<dbReference type="Pfam" id="PF13499">
    <property type="entry name" value="EF-hand_7"/>
    <property type="match status" value="1"/>
</dbReference>
<dbReference type="InterPro" id="IPR050403">
    <property type="entry name" value="Myosin_RLC"/>
</dbReference>
<sequence length="150" mass="16705">MANQYDKNVNSDYADAFATFDRQRSGRIDFESLKILMSSLGHPVADHEIKGLVQPSNNPNVPAGIDFPSFVQLISAKEKGSDNTRKGVEEAFRAFDRGNRGFLSESEFRHIMTKMGEKMSNEEVDEMLREAGVAPGSDLDYMAFTSILFG</sequence>
<proteinExistence type="predicted"/>
<dbReference type="GO" id="GO:0005509">
    <property type="term" value="F:calcium ion binding"/>
    <property type="evidence" value="ECO:0007669"/>
    <property type="project" value="InterPro"/>
</dbReference>
<dbReference type="AlphaFoldDB" id="A0A2G5B4C1"/>
<accession>A0A2G5B4C1</accession>
<reference evidence="3 4" key="1">
    <citation type="journal article" date="2015" name="Genome Biol. Evol.">
        <title>Phylogenomic analyses indicate that early fungi evolved digesting cell walls of algal ancestors of land plants.</title>
        <authorList>
            <person name="Chang Y."/>
            <person name="Wang S."/>
            <person name="Sekimoto S."/>
            <person name="Aerts A.L."/>
            <person name="Choi C."/>
            <person name="Clum A."/>
            <person name="LaButti K.M."/>
            <person name="Lindquist E.A."/>
            <person name="Yee Ngan C."/>
            <person name="Ohm R.A."/>
            <person name="Salamov A.A."/>
            <person name="Grigoriev I.V."/>
            <person name="Spatafora J.W."/>
            <person name="Berbee M.L."/>
        </authorList>
    </citation>
    <scope>NUCLEOTIDE SEQUENCE [LARGE SCALE GENOMIC DNA]</scope>
    <source>
        <strain evidence="3 4">NRRL 1564</strain>
    </source>
</reference>
<dbReference type="STRING" id="763665.A0A2G5B4C1"/>
<dbReference type="PANTHER" id="PTHR23049">
    <property type="entry name" value="MYOSIN REGULATORY LIGHT CHAIN 2"/>
    <property type="match status" value="1"/>
</dbReference>
<organism evidence="3 4">
    <name type="scientific">Coemansia reversa (strain ATCC 12441 / NRRL 1564)</name>
    <dbReference type="NCBI Taxonomy" id="763665"/>
    <lineage>
        <taxon>Eukaryota</taxon>
        <taxon>Fungi</taxon>
        <taxon>Fungi incertae sedis</taxon>
        <taxon>Zoopagomycota</taxon>
        <taxon>Kickxellomycotina</taxon>
        <taxon>Kickxellomycetes</taxon>
        <taxon>Kickxellales</taxon>
        <taxon>Kickxellaceae</taxon>
        <taxon>Coemansia</taxon>
    </lineage>
</organism>